<dbReference type="PANTHER" id="PTHR42693">
    <property type="entry name" value="ARYLSULFATASE FAMILY MEMBER"/>
    <property type="match status" value="1"/>
</dbReference>
<feature type="non-terminal residue" evidence="8">
    <location>
        <position position="284"/>
    </location>
</feature>
<evidence type="ECO:0000313" key="8">
    <source>
        <dbReference type="EMBL" id="NXH42516.1"/>
    </source>
</evidence>
<protein>
    <submittedName>
        <fullName evidence="8">ARSA Arylsulfatase</fullName>
    </submittedName>
</protein>
<dbReference type="Proteomes" id="UP000523279">
    <property type="component" value="Unassembled WGS sequence"/>
</dbReference>
<dbReference type="InterPro" id="IPR000917">
    <property type="entry name" value="Sulfatase_N"/>
</dbReference>
<feature type="domain" description="Sulfatase N-terminal" evidence="7">
    <location>
        <begin position="186"/>
        <end position="283"/>
    </location>
</feature>
<keyword evidence="6" id="KW-0732">Signal</keyword>
<keyword evidence="4" id="KW-0378">Hydrolase</keyword>
<keyword evidence="9" id="KW-1185">Reference proteome</keyword>
<keyword evidence="5" id="KW-0106">Calcium</keyword>
<comment type="cofactor">
    <cofactor evidence="1">
        <name>Ca(2+)</name>
        <dbReference type="ChEBI" id="CHEBI:29108"/>
    </cofactor>
</comment>
<dbReference type="GO" id="GO:0046872">
    <property type="term" value="F:metal ion binding"/>
    <property type="evidence" value="ECO:0007669"/>
    <property type="project" value="UniProtKB-KW"/>
</dbReference>
<sequence length="284" mass="29708">WHGPWLLLPVLAVLPGPAAGAARPNFVLVLADDLGFGDLGCYGHPSSATPNLDRLAARGLRFTDFYSSAAVCSPSRAALLTGRLQVRSGIYPGVFEPGSRGGLPLAEVTVAEVLKAQGYATAMVGKWHLGFGANGSFLPVHQGFDHFLGVPYSHDQVRGSGVRGRSGGSAGADFGWAKPPGLLGGHTHYPQFSSREFAGRTRRGPFGDALAEFDGSVGQLLQALQDHGLDNSTLVFFTSDNGPSTLRMARGGSAGHLRCGKGTTYEGGMREPALAYWPGHIAPG</sequence>
<evidence type="ECO:0000256" key="2">
    <source>
        <dbReference type="ARBA" id="ARBA00008779"/>
    </source>
</evidence>
<dbReference type="Pfam" id="PF00884">
    <property type="entry name" value="Sulfatase"/>
    <property type="match status" value="2"/>
</dbReference>
<evidence type="ECO:0000259" key="7">
    <source>
        <dbReference type="Pfam" id="PF00884"/>
    </source>
</evidence>
<feature type="domain" description="Sulfatase N-terminal" evidence="7">
    <location>
        <begin position="24"/>
        <end position="156"/>
    </location>
</feature>
<dbReference type="PROSITE" id="PS00523">
    <property type="entry name" value="SULFATASE_1"/>
    <property type="match status" value="1"/>
</dbReference>
<evidence type="ECO:0000256" key="3">
    <source>
        <dbReference type="ARBA" id="ARBA00022723"/>
    </source>
</evidence>
<dbReference type="InterPro" id="IPR024607">
    <property type="entry name" value="Sulfatase_CS"/>
</dbReference>
<feature type="chain" id="PRO_5029518694" evidence="6">
    <location>
        <begin position="21"/>
        <end position="284"/>
    </location>
</feature>
<comment type="caution">
    <text evidence="8">The sequence shown here is derived from an EMBL/GenBank/DDBJ whole genome shotgun (WGS) entry which is preliminary data.</text>
</comment>
<feature type="non-terminal residue" evidence="8">
    <location>
        <position position="1"/>
    </location>
</feature>
<evidence type="ECO:0000256" key="1">
    <source>
        <dbReference type="ARBA" id="ARBA00001913"/>
    </source>
</evidence>
<evidence type="ECO:0000256" key="6">
    <source>
        <dbReference type="SAM" id="SignalP"/>
    </source>
</evidence>
<keyword evidence="3" id="KW-0479">Metal-binding</keyword>
<name>A0A7K9JY01_9PASE</name>
<dbReference type="PROSITE" id="PS00149">
    <property type="entry name" value="SULFATASE_2"/>
    <property type="match status" value="1"/>
</dbReference>
<accession>A0A7K9JY01</accession>
<feature type="signal peptide" evidence="6">
    <location>
        <begin position="1"/>
        <end position="20"/>
    </location>
</feature>
<dbReference type="InterPro" id="IPR017850">
    <property type="entry name" value="Alkaline_phosphatase_core_sf"/>
</dbReference>
<dbReference type="EMBL" id="VWZP01004244">
    <property type="protein sequence ID" value="NXH42516.1"/>
    <property type="molecule type" value="Genomic_DNA"/>
</dbReference>
<gene>
    <name evidence="8" type="primary">Arsa</name>
    <name evidence="8" type="ORF">DICEXI_R05995</name>
</gene>
<evidence type="ECO:0000256" key="4">
    <source>
        <dbReference type="ARBA" id="ARBA00022801"/>
    </source>
</evidence>
<comment type="similarity">
    <text evidence="2">Belongs to the sulfatase family.</text>
</comment>
<dbReference type="PANTHER" id="PTHR42693:SF11">
    <property type="entry name" value="ARYLSULFATASE A"/>
    <property type="match status" value="1"/>
</dbReference>
<dbReference type="GO" id="GO:0004065">
    <property type="term" value="F:arylsulfatase activity"/>
    <property type="evidence" value="ECO:0007669"/>
    <property type="project" value="TreeGrafter"/>
</dbReference>
<dbReference type="AlphaFoldDB" id="A0A7K9JY01"/>
<proteinExistence type="inferred from homology"/>
<dbReference type="InterPro" id="IPR050738">
    <property type="entry name" value="Sulfatase"/>
</dbReference>
<dbReference type="SUPFAM" id="SSF53649">
    <property type="entry name" value="Alkaline phosphatase-like"/>
    <property type="match status" value="1"/>
</dbReference>
<evidence type="ECO:0000313" key="9">
    <source>
        <dbReference type="Proteomes" id="UP000523279"/>
    </source>
</evidence>
<organism evidence="8 9">
    <name type="scientific">Dicaeum eximium</name>
    <dbReference type="NCBI Taxonomy" id="667154"/>
    <lineage>
        <taxon>Eukaryota</taxon>
        <taxon>Metazoa</taxon>
        <taxon>Chordata</taxon>
        <taxon>Craniata</taxon>
        <taxon>Vertebrata</taxon>
        <taxon>Euteleostomi</taxon>
        <taxon>Archelosauria</taxon>
        <taxon>Archosauria</taxon>
        <taxon>Dinosauria</taxon>
        <taxon>Saurischia</taxon>
        <taxon>Theropoda</taxon>
        <taxon>Coelurosauria</taxon>
        <taxon>Aves</taxon>
        <taxon>Neognathae</taxon>
        <taxon>Neoaves</taxon>
        <taxon>Telluraves</taxon>
        <taxon>Australaves</taxon>
        <taxon>Passeriformes</taxon>
        <taxon>Passeroidea</taxon>
        <taxon>Dicaeidae</taxon>
        <taxon>Dicaeum</taxon>
    </lineage>
</organism>
<dbReference type="Gene3D" id="3.40.720.10">
    <property type="entry name" value="Alkaline Phosphatase, subunit A"/>
    <property type="match status" value="2"/>
</dbReference>
<evidence type="ECO:0000256" key="5">
    <source>
        <dbReference type="ARBA" id="ARBA00022837"/>
    </source>
</evidence>
<reference evidence="8 9" key="1">
    <citation type="submission" date="2019-09" db="EMBL/GenBank/DDBJ databases">
        <title>Bird 10,000 Genomes (B10K) Project - Family phase.</title>
        <authorList>
            <person name="Zhang G."/>
        </authorList>
    </citation>
    <scope>NUCLEOTIDE SEQUENCE [LARGE SCALE GENOMIC DNA]</scope>
    <source>
        <strain evidence="8">B10K-DU-001-34</strain>
        <tissue evidence="8">Muscle</tissue>
    </source>
</reference>